<reference evidence="2 4" key="2">
    <citation type="submission" date="2018-06" db="EMBL/GenBank/DDBJ databases">
        <authorList>
            <consortium name="Pathogen Informatics"/>
            <person name="Doyle S."/>
        </authorList>
    </citation>
    <scope>NUCLEOTIDE SEQUENCE [LARGE SCALE GENOMIC DNA]</scope>
    <source>
        <strain evidence="2 4">NCTC10293</strain>
    </source>
</reference>
<dbReference type="AlphaFoldDB" id="A0A1S9ZXI3"/>
<evidence type="ECO:0000313" key="3">
    <source>
        <dbReference type="Proteomes" id="UP000190435"/>
    </source>
</evidence>
<accession>A0A1S9ZXI3</accession>
<sequence length="213" mass="24949">MLKSAHATTLIKPYSQIKDLKLHHAEQLDDIKESHRHIWQIFKAFNAAVLQKLPADFAKPHVQNWCNGWEIRRHLFAYYKYDKYLGNAPIISVILNRQRLIIALTWHRYKAKISQTPLSAFNEWLNEIDLDDFSDFYFWHSSINEYQDFTPINALDYDKLSLADGEFYRLGKFIDKADLDAFTDDDLVDWAAQTICQLAKAYEFCHGKGANNS</sequence>
<protein>
    <submittedName>
        <fullName evidence="2">Glucose-6-phosphate 1-dehydrogenase</fullName>
        <ecNumber evidence="2">1.1.1.49</ecNumber>
    </submittedName>
</protein>
<dbReference type="RefSeq" id="WP_078277135.1">
    <property type="nucleotide sequence ID" value="NZ_MUXU01000055.1"/>
</dbReference>
<dbReference type="EMBL" id="UGQE01000001">
    <property type="protein sequence ID" value="STZ10530.1"/>
    <property type="molecule type" value="Genomic_DNA"/>
</dbReference>
<keyword evidence="3" id="KW-1185">Reference proteome</keyword>
<dbReference type="EC" id="1.1.1.49" evidence="2"/>
<dbReference type="GO" id="GO:0004345">
    <property type="term" value="F:glucose-6-phosphate dehydrogenase activity"/>
    <property type="evidence" value="ECO:0007669"/>
    <property type="project" value="UniProtKB-EC"/>
</dbReference>
<name>A0A1S9ZXI3_9GAMM</name>
<dbReference type="Pfam" id="PF10786">
    <property type="entry name" value="HI_0552"/>
    <property type="match status" value="1"/>
</dbReference>
<dbReference type="Proteomes" id="UP000190435">
    <property type="component" value="Unassembled WGS sequence"/>
</dbReference>
<dbReference type="EMBL" id="MUXU01000055">
    <property type="protein sequence ID" value="OOR88175.1"/>
    <property type="molecule type" value="Genomic_DNA"/>
</dbReference>
<dbReference type="InterPro" id="IPR019722">
    <property type="entry name" value="HI_0552_fam"/>
</dbReference>
<evidence type="ECO:0000313" key="2">
    <source>
        <dbReference type="EMBL" id="STZ10530.1"/>
    </source>
</evidence>
<keyword evidence="2" id="KW-0560">Oxidoreductase</keyword>
<organism evidence="1 3">
    <name type="scientific">Moraxella caviae</name>
    <dbReference type="NCBI Taxonomy" id="34060"/>
    <lineage>
        <taxon>Bacteria</taxon>
        <taxon>Pseudomonadati</taxon>
        <taxon>Pseudomonadota</taxon>
        <taxon>Gammaproteobacteria</taxon>
        <taxon>Moraxellales</taxon>
        <taxon>Moraxellaceae</taxon>
        <taxon>Moraxella</taxon>
    </lineage>
</organism>
<proteinExistence type="predicted"/>
<evidence type="ECO:0000313" key="1">
    <source>
        <dbReference type="EMBL" id="OOR88175.1"/>
    </source>
</evidence>
<dbReference type="STRING" id="34060.B0181_08800"/>
<dbReference type="OrthoDB" id="2360289at2"/>
<dbReference type="Proteomes" id="UP000255279">
    <property type="component" value="Unassembled WGS sequence"/>
</dbReference>
<gene>
    <name evidence="1" type="ORF">B0181_08800</name>
    <name evidence="2" type="ORF">NCTC10293_00871</name>
</gene>
<reference evidence="1 3" key="1">
    <citation type="submission" date="2017-02" db="EMBL/GenBank/DDBJ databases">
        <title>Draft genome sequence of Moraxella caviae CCUG 355 type strain.</title>
        <authorList>
            <person name="Engstrom-Jakobsson H."/>
            <person name="Salva-Serra F."/>
            <person name="Thorell K."/>
            <person name="Gonzales-Siles L."/>
            <person name="Karlsson R."/>
            <person name="Boulund F."/>
            <person name="Engstrand L."/>
            <person name="Moore E."/>
        </authorList>
    </citation>
    <scope>NUCLEOTIDE SEQUENCE [LARGE SCALE GENOMIC DNA]</scope>
    <source>
        <strain evidence="1 3">CCUG 355</strain>
    </source>
</reference>
<evidence type="ECO:0000313" key="4">
    <source>
        <dbReference type="Proteomes" id="UP000255279"/>
    </source>
</evidence>